<keyword evidence="2" id="KW-0813">Transport</keyword>
<comment type="catalytic activity">
    <reaction evidence="7">
        <text>K(+)(in) = K(+)(out)</text>
        <dbReference type="Rhea" id="RHEA:29463"/>
        <dbReference type="ChEBI" id="CHEBI:29103"/>
    </reaction>
</comment>
<feature type="compositionally biased region" description="Polar residues" evidence="8">
    <location>
        <begin position="523"/>
        <end position="537"/>
    </location>
</feature>
<evidence type="ECO:0000256" key="3">
    <source>
        <dbReference type="ARBA" id="ARBA00022475"/>
    </source>
</evidence>
<gene>
    <name evidence="10" type="ORF">CTOB1V02_LOCUS9313</name>
</gene>
<evidence type="ECO:0000256" key="7">
    <source>
        <dbReference type="ARBA" id="ARBA00034430"/>
    </source>
</evidence>
<evidence type="ECO:0000256" key="8">
    <source>
        <dbReference type="SAM" id="MobiDB-lite"/>
    </source>
</evidence>
<name>A0A7R8WJ41_9CRUS</name>
<dbReference type="PANTHER" id="PTHR47735:SF14">
    <property type="entry name" value="POTASSIUM VOLTAGE-GATED CHANNEL SUBFAMILY KQT MEMBER 1"/>
    <property type="match status" value="1"/>
</dbReference>
<evidence type="ECO:0000256" key="2">
    <source>
        <dbReference type="ARBA" id="ARBA00022448"/>
    </source>
</evidence>
<keyword evidence="3" id="KW-1003">Cell membrane</keyword>
<evidence type="ECO:0000256" key="6">
    <source>
        <dbReference type="ARBA" id="ARBA00023303"/>
    </source>
</evidence>
<evidence type="ECO:0000256" key="9">
    <source>
        <dbReference type="SAM" id="Phobius"/>
    </source>
</evidence>
<feature type="non-terminal residue" evidence="10">
    <location>
        <position position="1"/>
    </location>
</feature>
<dbReference type="InterPro" id="IPR003937">
    <property type="entry name" value="K_chnl_volt-dep_KCNQ"/>
</dbReference>
<keyword evidence="5" id="KW-0406">Ion transport</keyword>
<feature type="transmembrane region" description="Helical" evidence="9">
    <location>
        <begin position="12"/>
        <end position="38"/>
    </location>
</feature>
<keyword evidence="9" id="KW-0472">Membrane</keyword>
<dbReference type="InterPro" id="IPR013821">
    <property type="entry name" value="K_chnl_volt-dep_KCNQ_C"/>
</dbReference>
<dbReference type="PANTHER" id="PTHR47735">
    <property type="entry name" value="POTASSIUM VOLTAGE-GATED CHANNEL SUBFAMILY KQT MEMBER 4"/>
    <property type="match status" value="1"/>
</dbReference>
<proteinExistence type="predicted"/>
<sequence>GDAVPRTWVGKIVASCFAVFAISFFALPAGILGSGFALKVQQKQRQKHFSRQIPAAASLIQCLWRCYAAEKTRKFDATWKIHVKQLLQIPRSPEEDIITPLQRVGSNIAGHLRKRSGQIRRKISRTLIDPFTDSPQTQSLSNSPSQAAVLPGISNSEIQRKHSIRDTSGILEVANPEAPLALPEPKQLWTSVAFVTTFLLISTFGEDLELPPETSFDILHIRPEHNPRKDDSSEETVEASGTKDTSMEVNGIADSESTTEEDMLDPGLEIFTERGVEGVEVPLPGVEVEAEVEEGTGAREEEGDTVLLTLAVDSAEEDSLVDPEEAEEDSLVDPEEAEEDSLVDPEAAEDSLVDSVVVQVSLADPGVAPWEEEEGVMEVVEVSEKDILEVEAEALVEVSVADMVEVVEEVEAEALVEVSVADMVEVEEEVAVVVLVEVLAVDLAEAKEVSVQGMAEVEEEVEAVVLVEEDMAEVEVVVVMVEEVDQVPVEEESEPVCRRFQLEELLEEVEWRRSEGSVKASTFNVQQPMDSQTPQKNLTRKKKENLRLRSRLTAVHCNAIRAIRRIKYFVARRKFQQARKPYDVRDVLEQYSQGHLNMMVRIKELQRRLDQTLGKPGSCYVSTNGNKTFRPLTIGMRIQTLEASVGTRHYSLAVFFMPLTNISNIIMAAPSLK</sequence>
<dbReference type="OrthoDB" id="8879391at2759"/>
<comment type="subcellular location">
    <subcellularLocation>
        <location evidence="1">Cell membrane</location>
        <topology evidence="1">Multi-pass membrane protein</topology>
    </subcellularLocation>
</comment>
<protein>
    <submittedName>
        <fullName evidence="10">Uncharacterized protein</fullName>
    </submittedName>
</protein>
<organism evidence="10">
    <name type="scientific">Cyprideis torosa</name>
    <dbReference type="NCBI Taxonomy" id="163714"/>
    <lineage>
        <taxon>Eukaryota</taxon>
        <taxon>Metazoa</taxon>
        <taxon>Ecdysozoa</taxon>
        <taxon>Arthropoda</taxon>
        <taxon>Crustacea</taxon>
        <taxon>Oligostraca</taxon>
        <taxon>Ostracoda</taxon>
        <taxon>Podocopa</taxon>
        <taxon>Podocopida</taxon>
        <taxon>Cytherocopina</taxon>
        <taxon>Cytheroidea</taxon>
        <taxon>Cytherideidae</taxon>
        <taxon>Cyprideis</taxon>
    </lineage>
</organism>
<keyword evidence="9" id="KW-0812">Transmembrane</keyword>
<dbReference type="Gene3D" id="1.10.287.70">
    <property type="match status" value="1"/>
</dbReference>
<dbReference type="GO" id="GO:0005249">
    <property type="term" value="F:voltage-gated potassium channel activity"/>
    <property type="evidence" value="ECO:0007669"/>
    <property type="project" value="InterPro"/>
</dbReference>
<dbReference type="Gene3D" id="6.10.140.1910">
    <property type="match status" value="2"/>
</dbReference>
<evidence type="ECO:0000313" key="10">
    <source>
        <dbReference type="EMBL" id="CAD7231466.1"/>
    </source>
</evidence>
<evidence type="ECO:0000256" key="1">
    <source>
        <dbReference type="ARBA" id="ARBA00004651"/>
    </source>
</evidence>
<feature type="region of interest" description="Disordered" evidence="8">
    <location>
        <begin position="523"/>
        <end position="542"/>
    </location>
</feature>
<keyword evidence="4" id="KW-0630">Potassium</keyword>
<keyword evidence="6" id="KW-0407">Ion channel</keyword>
<dbReference type="AlphaFoldDB" id="A0A7R8WJ41"/>
<dbReference type="SUPFAM" id="SSF81324">
    <property type="entry name" value="Voltage-gated potassium channels"/>
    <property type="match status" value="1"/>
</dbReference>
<feature type="region of interest" description="Disordered" evidence="8">
    <location>
        <begin position="315"/>
        <end position="348"/>
    </location>
</feature>
<dbReference type="Pfam" id="PF03520">
    <property type="entry name" value="KCNQ_channel"/>
    <property type="match status" value="1"/>
</dbReference>
<dbReference type="GO" id="GO:0008076">
    <property type="term" value="C:voltage-gated potassium channel complex"/>
    <property type="evidence" value="ECO:0007669"/>
    <property type="project" value="TreeGrafter"/>
</dbReference>
<feature type="region of interest" description="Disordered" evidence="8">
    <location>
        <begin position="223"/>
        <end position="264"/>
    </location>
</feature>
<accession>A0A7R8WJ41</accession>
<evidence type="ECO:0000256" key="4">
    <source>
        <dbReference type="ARBA" id="ARBA00022958"/>
    </source>
</evidence>
<reference evidence="10" key="1">
    <citation type="submission" date="2020-11" db="EMBL/GenBank/DDBJ databases">
        <authorList>
            <person name="Tran Van P."/>
        </authorList>
    </citation>
    <scope>NUCLEOTIDE SEQUENCE</scope>
</reference>
<dbReference type="EMBL" id="OB663539">
    <property type="protein sequence ID" value="CAD7231466.1"/>
    <property type="molecule type" value="Genomic_DNA"/>
</dbReference>
<keyword evidence="9" id="KW-1133">Transmembrane helix</keyword>
<evidence type="ECO:0000256" key="5">
    <source>
        <dbReference type="ARBA" id="ARBA00023065"/>
    </source>
</evidence>